<gene>
    <name evidence="1" type="ORF">SAMN05216267_107220</name>
</gene>
<proteinExistence type="predicted"/>
<protein>
    <submittedName>
        <fullName evidence="1">Uncharacterized protein</fullName>
    </submittedName>
</protein>
<name>A0A1H8UGP4_9ACTN</name>
<organism evidence="1 2">
    <name type="scientific">Actinacidiphila rubida</name>
    <dbReference type="NCBI Taxonomy" id="310780"/>
    <lineage>
        <taxon>Bacteria</taxon>
        <taxon>Bacillati</taxon>
        <taxon>Actinomycetota</taxon>
        <taxon>Actinomycetes</taxon>
        <taxon>Kitasatosporales</taxon>
        <taxon>Streptomycetaceae</taxon>
        <taxon>Actinacidiphila</taxon>
    </lineage>
</organism>
<dbReference type="Proteomes" id="UP000181951">
    <property type="component" value="Unassembled WGS sequence"/>
</dbReference>
<reference evidence="1 2" key="1">
    <citation type="submission" date="2016-10" db="EMBL/GenBank/DDBJ databases">
        <authorList>
            <person name="de Groot N.N."/>
        </authorList>
    </citation>
    <scope>NUCLEOTIDE SEQUENCE [LARGE SCALE GENOMIC DNA]</scope>
    <source>
        <strain evidence="1 2">CGMCC 4.2026</strain>
    </source>
</reference>
<sequence>MVGAHVQHNTYFVDFPANVPDTVEFWWSCVAGALADEATRVATYEQMSARVIDLLTLPAYGRYQHIYEEMLAAHGELVAAVGDRVTVLHLGGPLEQEVRALYLALAGSSTPLSDEGLRDLGVLAGHCAAGPQPDHIPVRENRAVVNRARIAVHADLLLNTVTDVLRLAAALSDGDVGLVEPTHFRALGRPVRRALLAGLDAVVAADPAKLADVNGHREEFKRLGERLHPHEYPQWPHAATVFAVARGDVAAATFDSVVEHMLAQGDVAGTLRMLGAAPGRLLRALDRLLRGAASQAERDAVVAAASQAAQGASGRVLLAVREHFLGRGRPESATRVFVNRRGVAWVTSDARRSRRANRWSARWMPRSPGGCRDRSGC</sequence>
<dbReference type="AlphaFoldDB" id="A0A1H8UGP4"/>
<evidence type="ECO:0000313" key="2">
    <source>
        <dbReference type="Proteomes" id="UP000181951"/>
    </source>
</evidence>
<dbReference type="STRING" id="310780.SAMN05216267_107220"/>
<accession>A0A1H8UGP4</accession>
<keyword evidence="2" id="KW-1185">Reference proteome</keyword>
<evidence type="ECO:0000313" key="1">
    <source>
        <dbReference type="EMBL" id="SEP02266.1"/>
    </source>
</evidence>
<dbReference type="EMBL" id="FODD01000072">
    <property type="protein sequence ID" value="SEP02266.1"/>
    <property type="molecule type" value="Genomic_DNA"/>
</dbReference>